<evidence type="ECO:0000256" key="1">
    <source>
        <dbReference type="ARBA" id="ARBA00023015"/>
    </source>
</evidence>
<dbReference type="PROSITE" id="PS01081">
    <property type="entry name" value="HTH_TETR_1"/>
    <property type="match status" value="1"/>
</dbReference>
<dbReference type="PRINTS" id="PR00455">
    <property type="entry name" value="HTHTETR"/>
</dbReference>
<proteinExistence type="predicted"/>
<dbReference type="OrthoDB" id="9785164at2"/>
<dbReference type="SUPFAM" id="SSF46689">
    <property type="entry name" value="Homeodomain-like"/>
    <property type="match status" value="1"/>
</dbReference>
<protein>
    <submittedName>
        <fullName evidence="6">Transcriptional regulator</fullName>
    </submittedName>
</protein>
<evidence type="ECO:0000256" key="3">
    <source>
        <dbReference type="ARBA" id="ARBA00023163"/>
    </source>
</evidence>
<dbReference type="PROSITE" id="PS50977">
    <property type="entry name" value="HTH_TETR_2"/>
    <property type="match status" value="1"/>
</dbReference>
<comment type="caution">
    <text evidence="6">The sequence shown here is derived from an EMBL/GenBank/DDBJ whole genome shotgun (WGS) entry which is preliminary data.</text>
</comment>
<feature type="domain" description="HTH tetR-type" evidence="5">
    <location>
        <begin position="9"/>
        <end position="69"/>
    </location>
</feature>
<dbReference type="InterPro" id="IPR036271">
    <property type="entry name" value="Tet_transcr_reg_TetR-rel_C_sf"/>
</dbReference>
<accession>A0A1T2X0U5</accession>
<name>A0A1T2X0U5_9BACL</name>
<dbReference type="RefSeq" id="WP_078502554.1">
    <property type="nucleotide sequence ID" value="NZ_MSZX01000016.1"/>
</dbReference>
<dbReference type="InterPro" id="IPR001647">
    <property type="entry name" value="HTH_TetR"/>
</dbReference>
<organism evidence="6 7">
    <name type="scientific">Paenibacillus selenitireducens</name>
    <dbReference type="NCBI Taxonomy" id="1324314"/>
    <lineage>
        <taxon>Bacteria</taxon>
        <taxon>Bacillati</taxon>
        <taxon>Bacillota</taxon>
        <taxon>Bacilli</taxon>
        <taxon>Bacillales</taxon>
        <taxon>Paenibacillaceae</taxon>
        <taxon>Paenibacillus</taxon>
    </lineage>
</organism>
<dbReference type="InterPro" id="IPR023772">
    <property type="entry name" value="DNA-bd_HTH_TetR-type_CS"/>
</dbReference>
<dbReference type="SUPFAM" id="SSF48498">
    <property type="entry name" value="Tetracyclin repressor-like, C-terminal domain"/>
    <property type="match status" value="1"/>
</dbReference>
<dbReference type="Pfam" id="PF08360">
    <property type="entry name" value="TetR_C_5"/>
    <property type="match status" value="1"/>
</dbReference>
<dbReference type="GO" id="GO:0003677">
    <property type="term" value="F:DNA binding"/>
    <property type="evidence" value="ECO:0007669"/>
    <property type="project" value="UniProtKB-UniRule"/>
</dbReference>
<dbReference type="STRING" id="1324314.BVG16_28285"/>
<gene>
    <name evidence="6" type="ORF">BVG16_28285</name>
</gene>
<dbReference type="EMBL" id="MSZX01000016">
    <property type="protein sequence ID" value="OPA73529.1"/>
    <property type="molecule type" value="Genomic_DNA"/>
</dbReference>
<keyword evidence="2 4" id="KW-0238">DNA-binding</keyword>
<keyword evidence="7" id="KW-1185">Reference proteome</keyword>
<keyword evidence="3" id="KW-0804">Transcription</keyword>
<dbReference type="InterPro" id="IPR009057">
    <property type="entry name" value="Homeodomain-like_sf"/>
</dbReference>
<reference evidence="6 7" key="1">
    <citation type="submission" date="2017-01" db="EMBL/GenBank/DDBJ databases">
        <title>Genome analysis of Paenibacillus selenitrireducens ES3-24.</title>
        <authorList>
            <person name="Xu D."/>
            <person name="Yao R."/>
            <person name="Zheng S."/>
        </authorList>
    </citation>
    <scope>NUCLEOTIDE SEQUENCE [LARGE SCALE GENOMIC DNA]</scope>
    <source>
        <strain evidence="6 7">ES3-24</strain>
    </source>
</reference>
<dbReference type="InterPro" id="IPR013571">
    <property type="entry name" value="Tscrpt_reg_QacR_C"/>
</dbReference>
<evidence type="ECO:0000259" key="5">
    <source>
        <dbReference type="PROSITE" id="PS50977"/>
    </source>
</evidence>
<evidence type="ECO:0000256" key="2">
    <source>
        <dbReference type="ARBA" id="ARBA00023125"/>
    </source>
</evidence>
<dbReference type="GO" id="GO:0003700">
    <property type="term" value="F:DNA-binding transcription factor activity"/>
    <property type="evidence" value="ECO:0007669"/>
    <property type="project" value="InterPro"/>
</dbReference>
<sequence>MTKRNYDAHQTKINIMETAMKLFAAKGYADTSIDDICQQSGSSKGSMYYHFKSKEQLFLALAEDAFTKSWDHWLECSSSLTSATAKLYAYADYFVDHHNRPLNKAGEEFIAKIGPNSEAGQKFFVILMRVIDDMESIVKEGIAAKEFKHEDPKELAFIIMSYFSGLSDSYLFMNREQMKQLFHNATRLLLEGITSDKGD</sequence>
<dbReference type="Pfam" id="PF00440">
    <property type="entry name" value="TetR_N"/>
    <property type="match status" value="1"/>
</dbReference>
<evidence type="ECO:0000313" key="7">
    <source>
        <dbReference type="Proteomes" id="UP000190188"/>
    </source>
</evidence>
<evidence type="ECO:0000256" key="4">
    <source>
        <dbReference type="PROSITE-ProRule" id="PRU00335"/>
    </source>
</evidence>
<dbReference type="PANTHER" id="PTHR47506">
    <property type="entry name" value="TRANSCRIPTIONAL REGULATORY PROTEIN"/>
    <property type="match status" value="1"/>
</dbReference>
<dbReference type="Proteomes" id="UP000190188">
    <property type="component" value="Unassembled WGS sequence"/>
</dbReference>
<dbReference type="Gene3D" id="1.10.10.60">
    <property type="entry name" value="Homeodomain-like"/>
    <property type="match status" value="1"/>
</dbReference>
<dbReference type="PANTHER" id="PTHR47506:SF6">
    <property type="entry name" value="HTH-TYPE TRANSCRIPTIONAL REPRESSOR NEMR"/>
    <property type="match status" value="1"/>
</dbReference>
<dbReference type="AlphaFoldDB" id="A0A1T2X0U5"/>
<dbReference type="GO" id="GO:0045892">
    <property type="term" value="P:negative regulation of DNA-templated transcription"/>
    <property type="evidence" value="ECO:0007669"/>
    <property type="project" value="InterPro"/>
</dbReference>
<feature type="DNA-binding region" description="H-T-H motif" evidence="4">
    <location>
        <begin position="32"/>
        <end position="51"/>
    </location>
</feature>
<dbReference type="Gene3D" id="1.10.357.10">
    <property type="entry name" value="Tetracycline Repressor, domain 2"/>
    <property type="match status" value="1"/>
</dbReference>
<keyword evidence="1" id="KW-0805">Transcription regulation</keyword>
<evidence type="ECO:0000313" key="6">
    <source>
        <dbReference type="EMBL" id="OPA73529.1"/>
    </source>
</evidence>